<keyword evidence="2" id="KW-1133">Transmembrane helix</keyword>
<comment type="caution">
    <text evidence="3">The sequence shown here is derived from an EMBL/GenBank/DDBJ whole genome shotgun (WGS) entry which is preliminary data.</text>
</comment>
<feature type="transmembrane region" description="Helical" evidence="2">
    <location>
        <begin position="15"/>
        <end position="33"/>
    </location>
</feature>
<dbReference type="AlphaFoldDB" id="A0A3N0E3C3"/>
<organism evidence="3 4">
    <name type="scientific">Halostreptopolyspora alba</name>
    <dbReference type="NCBI Taxonomy" id="2487137"/>
    <lineage>
        <taxon>Bacteria</taxon>
        <taxon>Bacillati</taxon>
        <taxon>Actinomycetota</taxon>
        <taxon>Actinomycetes</taxon>
        <taxon>Streptosporangiales</taxon>
        <taxon>Nocardiopsidaceae</taxon>
        <taxon>Halostreptopolyspora</taxon>
    </lineage>
</organism>
<protein>
    <submittedName>
        <fullName evidence="3">PH domain-containing protein</fullName>
    </submittedName>
</protein>
<reference evidence="3 4" key="1">
    <citation type="submission" date="2018-11" db="EMBL/GenBank/DDBJ databases">
        <title>The genome draft of YIM 96095.</title>
        <authorList>
            <person name="Tang S.-K."/>
            <person name="Chunyu W.-X."/>
            <person name="Feng Y.-Z."/>
        </authorList>
    </citation>
    <scope>NUCLEOTIDE SEQUENCE [LARGE SCALE GENOMIC DNA]</scope>
    <source>
        <strain evidence="3 4">YIM 96095</strain>
    </source>
</reference>
<feature type="region of interest" description="Disordered" evidence="1">
    <location>
        <begin position="118"/>
        <end position="185"/>
    </location>
</feature>
<sequence length="209" mass="22566">MGLGLKTLAPTGPRVMAWLGVGLAALLMVDLATSDTDAGRLVPGAALLCAVGGVYVLWLRPRVVATEHGVRLVNPMRETFVPWSAFTWADVTDVVRVHAGDRVFRSWPLRETSRRKVRDNLRRAGGHVDPTPEEDPRTMRPMDAAAKRLREEAERRRAALGDGTEAGRPDERPREGTGFPGAPVTRWSPDSVAALAGPLVLLLAAALLG</sequence>
<feature type="compositionally biased region" description="Basic and acidic residues" evidence="1">
    <location>
        <begin position="134"/>
        <end position="175"/>
    </location>
</feature>
<evidence type="ECO:0000256" key="1">
    <source>
        <dbReference type="SAM" id="MobiDB-lite"/>
    </source>
</evidence>
<dbReference type="OrthoDB" id="3819655at2"/>
<keyword evidence="4" id="KW-1185">Reference proteome</keyword>
<keyword evidence="2" id="KW-0812">Transmembrane</keyword>
<dbReference type="EMBL" id="RJMB01000024">
    <property type="protein sequence ID" value="RNL82310.1"/>
    <property type="molecule type" value="Genomic_DNA"/>
</dbReference>
<feature type="transmembrane region" description="Helical" evidence="2">
    <location>
        <begin position="40"/>
        <end position="58"/>
    </location>
</feature>
<evidence type="ECO:0000313" key="4">
    <source>
        <dbReference type="Proteomes" id="UP000269198"/>
    </source>
</evidence>
<name>A0A3N0E3C3_9ACTN</name>
<dbReference type="Proteomes" id="UP000269198">
    <property type="component" value="Unassembled WGS sequence"/>
</dbReference>
<evidence type="ECO:0000256" key="2">
    <source>
        <dbReference type="SAM" id="Phobius"/>
    </source>
</evidence>
<accession>A0A3N0E3C3</accession>
<evidence type="ECO:0000313" key="3">
    <source>
        <dbReference type="EMBL" id="RNL82310.1"/>
    </source>
</evidence>
<keyword evidence="2" id="KW-0472">Membrane</keyword>
<gene>
    <name evidence="3" type="ORF">EFW17_19525</name>
</gene>
<proteinExistence type="predicted"/>